<name>A0ABP7RTR9_9BACT</name>
<dbReference type="Proteomes" id="UP001500567">
    <property type="component" value="Unassembled WGS sequence"/>
</dbReference>
<sequence>MLTPTTDSRHNRSKPYAQGGIPLALAVQLLPTPIANDAANPAASPSRLRQARAPGLTAEITNRLQPDKPAAPTAEWGGYLLRAVFESVYSTIVGAGLAPAPTRSTLSTGLETAVVPDIPQLFFQFIADYEAGRVTSTTEAGHP</sequence>
<comment type="caution">
    <text evidence="1">The sequence shown here is derived from an EMBL/GenBank/DDBJ whole genome shotgun (WGS) entry which is preliminary data.</text>
</comment>
<protein>
    <submittedName>
        <fullName evidence="1">Uncharacterized protein</fullName>
    </submittedName>
</protein>
<keyword evidence="2" id="KW-1185">Reference proteome</keyword>
<evidence type="ECO:0000313" key="2">
    <source>
        <dbReference type="Proteomes" id="UP001500567"/>
    </source>
</evidence>
<accession>A0ABP7RTR9</accession>
<organism evidence="1 2">
    <name type="scientific">Hymenobacter fastidiosus</name>
    <dbReference type="NCBI Taxonomy" id="486264"/>
    <lineage>
        <taxon>Bacteria</taxon>
        <taxon>Pseudomonadati</taxon>
        <taxon>Bacteroidota</taxon>
        <taxon>Cytophagia</taxon>
        <taxon>Cytophagales</taxon>
        <taxon>Hymenobacteraceae</taxon>
        <taxon>Hymenobacter</taxon>
    </lineage>
</organism>
<reference evidence="2" key="1">
    <citation type="journal article" date="2019" name="Int. J. Syst. Evol. Microbiol.">
        <title>The Global Catalogue of Microorganisms (GCM) 10K type strain sequencing project: providing services to taxonomists for standard genome sequencing and annotation.</title>
        <authorList>
            <consortium name="The Broad Institute Genomics Platform"/>
            <consortium name="The Broad Institute Genome Sequencing Center for Infectious Disease"/>
            <person name="Wu L."/>
            <person name="Ma J."/>
        </authorList>
    </citation>
    <scope>NUCLEOTIDE SEQUENCE [LARGE SCALE GENOMIC DNA]</scope>
    <source>
        <strain evidence="2">JCM 17224</strain>
    </source>
</reference>
<evidence type="ECO:0000313" key="1">
    <source>
        <dbReference type="EMBL" id="GAA4001990.1"/>
    </source>
</evidence>
<gene>
    <name evidence="1" type="ORF">GCM10022408_11630</name>
</gene>
<proteinExistence type="predicted"/>
<dbReference type="EMBL" id="BAABDJ010000007">
    <property type="protein sequence ID" value="GAA4001990.1"/>
    <property type="molecule type" value="Genomic_DNA"/>
</dbReference>